<keyword evidence="2" id="KW-1185">Reference proteome</keyword>
<dbReference type="AlphaFoldDB" id="A0A8G2BJA1"/>
<dbReference type="EMBL" id="FNBW01000009">
    <property type="protein sequence ID" value="SDG02621.1"/>
    <property type="molecule type" value="Genomic_DNA"/>
</dbReference>
<dbReference type="RefSeq" id="WP_028794328.1">
    <property type="nucleotide sequence ID" value="NZ_FNBW01000009.1"/>
</dbReference>
<dbReference type="SUPFAM" id="SSF51182">
    <property type="entry name" value="RmlC-like cupins"/>
    <property type="match status" value="1"/>
</dbReference>
<accession>A0A8G2BJA1</accession>
<dbReference type="Proteomes" id="UP000198615">
    <property type="component" value="Unassembled WGS sequence"/>
</dbReference>
<organism evidence="1 2">
    <name type="scientific">Thalassobaculum litoreum DSM 18839</name>
    <dbReference type="NCBI Taxonomy" id="1123362"/>
    <lineage>
        <taxon>Bacteria</taxon>
        <taxon>Pseudomonadati</taxon>
        <taxon>Pseudomonadota</taxon>
        <taxon>Alphaproteobacteria</taxon>
        <taxon>Rhodospirillales</taxon>
        <taxon>Thalassobaculaceae</taxon>
        <taxon>Thalassobaculum</taxon>
    </lineage>
</organism>
<sequence>MFDLDRFIEDCYAALDEKTPDRAAQEVVARAVADPGALMSALGEPQKAGVSTLHRSDRLTVLNLVWGPEMHLMPHNHNMWASIGIYTGAELNTFWRRSPDGLQQLGGKEMGEKEAVWLGETAIHSVTNPLSRLTGALHVYGGDFFAPGRSEWDDETLREAPYDSEKLVRLFEESNTRLDELKAAGAL</sequence>
<evidence type="ECO:0000313" key="2">
    <source>
        <dbReference type="Proteomes" id="UP000198615"/>
    </source>
</evidence>
<gene>
    <name evidence="1" type="ORF">SAMN05660686_03097</name>
</gene>
<protein>
    <submittedName>
        <fullName evidence="1">Predicted metal-dependent enzyme of the double-stranded beta helix superfamily</fullName>
    </submittedName>
</protein>
<evidence type="ECO:0000313" key="1">
    <source>
        <dbReference type="EMBL" id="SDG02621.1"/>
    </source>
</evidence>
<reference evidence="1 2" key="1">
    <citation type="submission" date="2016-10" db="EMBL/GenBank/DDBJ databases">
        <authorList>
            <person name="Varghese N."/>
            <person name="Submissions S."/>
        </authorList>
    </citation>
    <scope>NUCLEOTIDE SEQUENCE [LARGE SCALE GENOMIC DNA]</scope>
    <source>
        <strain evidence="1 2">DSM 18839</strain>
    </source>
</reference>
<name>A0A8G2BJA1_9PROT</name>
<comment type="caution">
    <text evidence="1">The sequence shown here is derived from an EMBL/GenBank/DDBJ whole genome shotgun (WGS) entry which is preliminary data.</text>
</comment>
<dbReference type="InterPro" id="IPR011051">
    <property type="entry name" value="RmlC_Cupin_sf"/>
</dbReference>
<proteinExistence type="predicted"/>
<dbReference type="Gene3D" id="2.60.120.10">
    <property type="entry name" value="Jelly Rolls"/>
    <property type="match status" value="1"/>
</dbReference>
<dbReference type="OrthoDB" id="7059163at2"/>
<dbReference type="InterPro" id="IPR014710">
    <property type="entry name" value="RmlC-like_jellyroll"/>
</dbReference>